<dbReference type="Proteomes" id="UP000277212">
    <property type="component" value="Unassembled WGS sequence"/>
</dbReference>
<dbReference type="OrthoDB" id="3431997at2759"/>
<evidence type="ECO:0000313" key="1">
    <source>
        <dbReference type="EMBL" id="RMJ16833.1"/>
    </source>
</evidence>
<name>A0A3M2SH00_9HYPO</name>
<gene>
    <name evidence="1" type="ORF">CDV36_003454</name>
</gene>
<proteinExistence type="predicted"/>
<dbReference type="AlphaFoldDB" id="A0A3M2SH00"/>
<accession>A0A3M2SH00</accession>
<evidence type="ECO:0000313" key="2">
    <source>
        <dbReference type="Proteomes" id="UP000277212"/>
    </source>
</evidence>
<protein>
    <submittedName>
        <fullName evidence="1">Uncharacterized protein</fullName>
    </submittedName>
</protein>
<keyword evidence="2" id="KW-1185">Reference proteome</keyword>
<comment type="caution">
    <text evidence="1">The sequence shown here is derived from an EMBL/GenBank/DDBJ whole genome shotgun (WGS) entry which is preliminary data.</text>
</comment>
<dbReference type="EMBL" id="NKUJ01000041">
    <property type="protein sequence ID" value="RMJ16833.1"/>
    <property type="molecule type" value="Genomic_DNA"/>
</dbReference>
<reference evidence="1 2" key="1">
    <citation type="submission" date="2017-06" db="EMBL/GenBank/DDBJ databases">
        <title>Comparative genomic analysis of Ambrosia Fusariam Clade fungi.</title>
        <authorList>
            <person name="Stajich J.E."/>
            <person name="Carrillo J."/>
            <person name="Kijimoto T."/>
            <person name="Eskalen A."/>
            <person name="O'Donnell K."/>
            <person name="Kasson M."/>
        </authorList>
    </citation>
    <scope>NUCLEOTIDE SEQUENCE [LARGE SCALE GENOMIC DNA]</scope>
    <source>
        <strain evidence="1">UCR3666</strain>
    </source>
</reference>
<organism evidence="1 2">
    <name type="scientific">Fusarium kuroshium</name>
    <dbReference type="NCBI Taxonomy" id="2010991"/>
    <lineage>
        <taxon>Eukaryota</taxon>
        <taxon>Fungi</taxon>
        <taxon>Dikarya</taxon>
        <taxon>Ascomycota</taxon>
        <taxon>Pezizomycotina</taxon>
        <taxon>Sordariomycetes</taxon>
        <taxon>Hypocreomycetidae</taxon>
        <taxon>Hypocreales</taxon>
        <taxon>Nectriaceae</taxon>
        <taxon>Fusarium</taxon>
        <taxon>Fusarium solani species complex</taxon>
    </lineage>
</organism>
<sequence>MGNAQSNNALVPQISPEMARNGISNRLAMTFEKRVTLKTHLLLADPNSGLSFAAYAPYSGAYNVILYDGPDASCPVLATAKGIGKWKKDFHVCLPSFPGETLDIREELLRSCTVSTKRETYWFGMQVGEDQPVERFEWRQSRGREVKSMGGRAGWKLVRLGGGLQGLAEENGTQGSASDGEIVAVWARDDSWSPYKIGEMRFLGSGATGEFGRLWELMVVLKQAIATVLALGYDAMMC</sequence>